<accession>A0A9E4N5V0</accession>
<comment type="caution">
    <text evidence="1">The sequence shown here is derived from an EMBL/GenBank/DDBJ whole genome shotgun (WGS) entry which is preliminary data.</text>
</comment>
<dbReference type="PANTHER" id="PTHR30383">
    <property type="entry name" value="THIOESTERASE 1/PROTEASE 1/LYSOPHOSPHOLIPASE L1"/>
    <property type="match status" value="1"/>
</dbReference>
<dbReference type="SUPFAM" id="SSF52266">
    <property type="entry name" value="SGNH hydrolase"/>
    <property type="match status" value="1"/>
</dbReference>
<dbReference type="AlphaFoldDB" id="A0A9E4N5V0"/>
<proteinExistence type="predicted"/>
<gene>
    <name evidence="1" type="ORF">JAZ07_16890</name>
</gene>
<dbReference type="Gene3D" id="3.40.50.1110">
    <property type="entry name" value="SGNH hydrolase"/>
    <property type="match status" value="1"/>
</dbReference>
<organism evidence="1 2">
    <name type="scientific">Candidatus Thiodiazotropha taylori</name>
    <dbReference type="NCBI Taxonomy" id="2792791"/>
    <lineage>
        <taxon>Bacteria</taxon>
        <taxon>Pseudomonadati</taxon>
        <taxon>Pseudomonadota</taxon>
        <taxon>Gammaproteobacteria</taxon>
        <taxon>Chromatiales</taxon>
        <taxon>Sedimenticolaceae</taxon>
        <taxon>Candidatus Thiodiazotropha</taxon>
    </lineage>
</organism>
<dbReference type="GO" id="GO:0004622">
    <property type="term" value="F:phosphatidylcholine lysophospholipase activity"/>
    <property type="evidence" value="ECO:0007669"/>
    <property type="project" value="TreeGrafter"/>
</dbReference>
<evidence type="ECO:0000313" key="2">
    <source>
        <dbReference type="Proteomes" id="UP000886667"/>
    </source>
</evidence>
<dbReference type="Proteomes" id="UP000886667">
    <property type="component" value="Unassembled WGS sequence"/>
</dbReference>
<dbReference type="PANTHER" id="PTHR30383:SF5">
    <property type="entry name" value="SGNH HYDROLASE-TYPE ESTERASE DOMAIN-CONTAINING PROTEIN"/>
    <property type="match status" value="1"/>
</dbReference>
<evidence type="ECO:0000313" key="1">
    <source>
        <dbReference type="EMBL" id="MCG7948022.1"/>
    </source>
</evidence>
<reference evidence="1" key="1">
    <citation type="journal article" date="2021" name="Proc. Natl. Acad. Sci. U.S.A.">
        <title>Global biogeography of chemosynthetic symbionts reveals both localized and globally distributed symbiont groups. .</title>
        <authorList>
            <person name="Osvatic J.T."/>
            <person name="Wilkins L.G.E."/>
            <person name="Leibrecht L."/>
            <person name="Leray M."/>
            <person name="Zauner S."/>
            <person name="Polzin J."/>
            <person name="Camacho Y."/>
            <person name="Gros O."/>
            <person name="van Gils J.A."/>
            <person name="Eisen J.A."/>
            <person name="Petersen J.M."/>
            <person name="Yuen B."/>
        </authorList>
    </citation>
    <scope>NUCLEOTIDE SEQUENCE</scope>
    <source>
        <strain evidence="1">MAGclacostrist064TRANS</strain>
    </source>
</reference>
<protein>
    <submittedName>
        <fullName evidence="1">Uncharacterized protein</fullName>
    </submittedName>
</protein>
<dbReference type="InterPro" id="IPR051532">
    <property type="entry name" value="Ester_Hydrolysis_Enzymes"/>
</dbReference>
<dbReference type="InterPro" id="IPR036514">
    <property type="entry name" value="SGNH_hydro_sf"/>
</dbReference>
<name>A0A9E4N5V0_9GAMM</name>
<sequence>MTVQTTHTTAGPYIGNGVSTVFPFTFATLDATDLVVIKTLVTEEDQVLIEDVHYTVTLNSDQDNNPGGEINISLSGALAVGETLNISRVVDTLQETDLQNQGGYFPEVVEDALDKLTMMVQQVESGDGDGGGGGGSTPVVVTNPRIAVLGASETVFPWTETWVDHARKAFAAEGIGIDIFHTGAGAITHRIALDTPDTLTGQTRVQLTNAVSADIIIVELGINDAILEVGGRTRQEMIDDAEELYANLRAANSGAVICYSRIVPYDEERHGGLPTSSIKKKYCVPYLHGYSTKAGETTSRTSEYSELDQVLSSASQTLLDDWKALDAAIQALDGVVVINTNYFRPARLGLTSHDRVHPNSPGHWFIMSRIWNEFQTNATIRAAIPAMQQLRNLGNFTNMDLTWDSAVKLDADGDGYDIDPDWLDGFEYPMWINVLGHTGLIQHAAYWGNEQRPSIEVNDQINRSIGQFFTVNMNGLWPGAEIQTKMWLAADPEPTTWNSNTPNPKYSSKTGTHLGIAQPGDPNGNYLIKYKVGKDIFGPFPIALSGSYSGGGGTVDALFVRETNLVTLTSQWDRVELDSVDYNDDPTNIQFDDSTGEVVIPPDSGYSRMRLSGFFTNDSNANGVYAIGFQRNGVAQHNRMVGNTAIDSTAGAAFPLQSFTSPWLAIGAGGESLFLQLFNPTSTQLQGVYAMGLGIELKQ</sequence>
<dbReference type="EMBL" id="JAEPCM010000606">
    <property type="protein sequence ID" value="MCG7948022.1"/>
    <property type="molecule type" value="Genomic_DNA"/>
</dbReference>